<evidence type="ECO:0000313" key="7">
    <source>
        <dbReference type="Proteomes" id="UP000782705"/>
    </source>
</evidence>
<reference evidence="6 7" key="1">
    <citation type="submission" date="2016-06" db="EMBL/GenBank/DDBJ databases">
        <title>Four novel species of enterococci isolated from chicken manure.</title>
        <authorList>
            <person name="Van Tyne D."/>
        </authorList>
    </citation>
    <scope>NUCLEOTIDE SEQUENCE [LARGE SCALE GENOMIC DNA]</scope>
    <source>
        <strain evidence="6 7">CU12B</strain>
    </source>
</reference>
<dbReference type="PROSITE" id="PS00041">
    <property type="entry name" value="HTH_ARAC_FAMILY_1"/>
    <property type="match status" value="1"/>
</dbReference>
<dbReference type="EMBL" id="MAEL01000054">
    <property type="protein sequence ID" value="KAF1302120.1"/>
    <property type="molecule type" value="Genomic_DNA"/>
</dbReference>
<dbReference type="InterPro" id="IPR018060">
    <property type="entry name" value="HTH_AraC"/>
</dbReference>
<evidence type="ECO:0000256" key="4">
    <source>
        <dbReference type="SAM" id="Phobius"/>
    </source>
</evidence>
<feature type="transmembrane region" description="Helical" evidence="4">
    <location>
        <begin position="300"/>
        <end position="319"/>
    </location>
</feature>
<organism evidence="6 7">
    <name type="scientific">Candidatus Enterococcus willemsii</name>
    <dbReference type="NCBI Taxonomy" id="1857215"/>
    <lineage>
        <taxon>Bacteria</taxon>
        <taxon>Bacillati</taxon>
        <taxon>Bacillota</taxon>
        <taxon>Bacilli</taxon>
        <taxon>Lactobacillales</taxon>
        <taxon>Enterococcaceae</taxon>
        <taxon>Enterococcus</taxon>
    </lineage>
</organism>
<dbReference type="SUPFAM" id="SSF46689">
    <property type="entry name" value="Homeodomain-like"/>
    <property type="match status" value="1"/>
</dbReference>
<evidence type="ECO:0000256" key="3">
    <source>
        <dbReference type="ARBA" id="ARBA00023163"/>
    </source>
</evidence>
<dbReference type="PROSITE" id="PS01124">
    <property type="entry name" value="HTH_ARAC_FAMILY_2"/>
    <property type="match status" value="1"/>
</dbReference>
<comment type="caution">
    <text evidence="6">The sequence shown here is derived from an EMBL/GenBank/DDBJ whole genome shotgun (WGS) entry which is preliminary data.</text>
</comment>
<dbReference type="SMART" id="SM00342">
    <property type="entry name" value="HTH_ARAC"/>
    <property type="match status" value="1"/>
</dbReference>
<feature type="domain" description="HTH araC/xylS-type" evidence="5">
    <location>
        <begin position="652"/>
        <end position="751"/>
    </location>
</feature>
<proteinExistence type="predicted"/>
<keyword evidence="7" id="KW-1185">Reference proteome</keyword>
<dbReference type="Gene3D" id="1.10.10.60">
    <property type="entry name" value="Homeodomain-like"/>
    <property type="match status" value="2"/>
</dbReference>
<dbReference type="InterPro" id="IPR018062">
    <property type="entry name" value="HTH_AraC-typ_CS"/>
</dbReference>
<keyword evidence="2" id="KW-0238">DNA-binding</keyword>
<gene>
    <name evidence="6" type="ORF">BAU17_01740</name>
</gene>
<dbReference type="InterPro" id="IPR009057">
    <property type="entry name" value="Homeodomain-like_sf"/>
</dbReference>
<dbReference type="Proteomes" id="UP000782705">
    <property type="component" value="Unassembled WGS sequence"/>
</dbReference>
<feature type="transmembrane region" description="Helical" evidence="4">
    <location>
        <begin position="21"/>
        <end position="41"/>
    </location>
</feature>
<keyword evidence="1" id="KW-0805">Transcription regulation</keyword>
<evidence type="ECO:0000256" key="2">
    <source>
        <dbReference type="ARBA" id="ARBA00023125"/>
    </source>
</evidence>
<dbReference type="PANTHER" id="PTHR43280">
    <property type="entry name" value="ARAC-FAMILY TRANSCRIPTIONAL REGULATOR"/>
    <property type="match status" value="1"/>
</dbReference>
<keyword evidence="4" id="KW-0472">Membrane</keyword>
<accession>A0ABQ6YXM4</accession>
<name>A0ABQ6YXM4_9ENTE</name>
<evidence type="ECO:0000256" key="1">
    <source>
        <dbReference type="ARBA" id="ARBA00023015"/>
    </source>
</evidence>
<dbReference type="PANTHER" id="PTHR43280:SF2">
    <property type="entry name" value="HTH-TYPE TRANSCRIPTIONAL REGULATOR EXSA"/>
    <property type="match status" value="1"/>
</dbReference>
<evidence type="ECO:0000313" key="6">
    <source>
        <dbReference type="EMBL" id="KAF1302120.1"/>
    </source>
</evidence>
<keyword evidence="4" id="KW-0812">Transmembrane</keyword>
<keyword evidence="4" id="KW-1133">Transmembrane helix</keyword>
<protein>
    <recommendedName>
        <fullName evidence="5">HTH araC/xylS-type domain-containing protein</fullName>
    </recommendedName>
</protein>
<dbReference type="Pfam" id="PF12833">
    <property type="entry name" value="HTH_18"/>
    <property type="match status" value="1"/>
</dbReference>
<sequence>MKIRHFLPRKFLFKKKTFYRYVFSYLLVFLLPFSIVSIIWYKTSTDSINNQIDLSAQNHLLQVKSIMSANLRQLDYLTDQISNNPLLSEKMFEHPYYSLEASKELLRNKVNSNIIEELYVYYYNQPEKVYSSNGLLDLPTFIQRRYGTFDFDEAALKQSLNTKAPLIERVPAGKKSGVGLMTYIVPLSATDGLPSGVVMYTMRMSDIQNFLDKSVDRETGNVFMVDSENRLLVASHDDEIPAFMNQPSEVEKLYQQHFRKTKEGTLLVNTSEDQDFGIRYIALTNTEVALSEVRTIHYRLMALVLSILALGLAIVFFIGRRQYKPIHELEKLMEKQLGGVREAEELDDFVRMEQHVTSFLKQNKELHQEIRRQTPHAREQVLRKLLMGRFKDEKEVQLLLDSVEIQLYKERYFVMLIDTKMITTETSIQNQEFLMSFLGEISGNGYRAYGSELLSNQAIALLVSLDGSVGLTMIVREIVAGIVLENTVAPTIGVGSVVDALVTINRSYIEGLAALEYQAVSDKPNQILFFNEIKNEKKNSVVSYPADEQLKLSQSLQQGDFEIASETIGLMVRKGMQEQRTIAGMKLYSYYLLNSVVKVGAEVIGDAFFQEAEKAVEFRNLIELQNELIKMSEKICLAVQRNPKNQESKLQKDIFVYLDANYASHEFSLESVAEEFDVSISYLSRFIKKESGMTFSKYVQEKRLAKIKKELRETDQPIKEIILNAGYYDVSNYTRKFKQIVGMTPGQYRNKNR</sequence>
<keyword evidence="3" id="KW-0804">Transcription</keyword>
<dbReference type="RefSeq" id="WP_161903100.1">
    <property type="nucleotide sequence ID" value="NZ_MAEL01000054.1"/>
</dbReference>
<evidence type="ECO:0000259" key="5">
    <source>
        <dbReference type="PROSITE" id="PS01124"/>
    </source>
</evidence>